<sequence>MIYPGNIQTTIDCHTDDEKNGILYSLRTDFADKIQALFVWGGSLSNLKAVVNGGVGVDHLDIPLISSFGVKVSNTPHVVDNAMRILARMRAAVSFLEFLHNTDVSGATLGIIGMGRIGYKDEMFEMKILYHNRNRRSESDERAVGATYFASMKELLQRSDFFMVVVNLSPQTHKLIGAKEFAVMKPNSTFINISRGLVDQDALVDALQKKMIRAAALDVTYPELLPRDHPLLSFPNVIVLPHVGTHTVETSQIMVERMVTNALAAVTGGQLPDEVKA</sequence>
<evidence type="ECO:0000259" key="5">
    <source>
        <dbReference type="Pfam" id="PF02826"/>
    </source>
</evidence>
<dbReference type="GO" id="GO:0030267">
    <property type="term" value="F:glyoxylate reductase (NADPH) activity"/>
    <property type="evidence" value="ECO:0007669"/>
    <property type="project" value="TreeGrafter"/>
</dbReference>
<evidence type="ECO:0000256" key="3">
    <source>
        <dbReference type="RuleBase" id="RU003719"/>
    </source>
</evidence>
<evidence type="ECO:0000259" key="4">
    <source>
        <dbReference type="Pfam" id="PF00389"/>
    </source>
</evidence>
<dbReference type="PANTHER" id="PTHR10996">
    <property type="entry name" value="2-HYDROXYACID DEHYDROGENASE-RELATED"/>
    <property type="match status" value="1"/>
</dbReference>
<dbReference type="Pfam" id="PF02826">
    <property type="entry name" value="2-Hacid_dh_C"/>
    <property type="match status" value="1"/>
</dbReference>
<evidence type="ECO:0000256" key="2">
    <source>
        <dbReference type="ARBA" id="ARBA00023002"/>
    </source>
</evidence>
<dbReference type="InterPro" id="IPR006139">
    <property type="entry name" value="D-isomer_2_OHA_DH_cat_dom"/>
</dbReference>
<evidence type="ECO:0000313" key="7">
    <source>
        <dbReference type="Proteomes" id="UP000472260"/>
    </source>
</evidence>
<accession>A0A671M593</accession>
<dbReference type="Pfam" id="PF00389">
    <property type="entry name" value="2-Hacid_dh"/>
    <property type="match status" value="1"/>
</dbReference>
<organism evidence="6 7">
    <name type="scientific">Sinocyclocheilus anshuiensis</name>
    <dbReference type="NCBI Taxonomy" id="1608454"/>
    <lineage>
        <taxon>Eukaryota</taxon>
        <taxon>Metazoa</taxon>
        <taxon>Chordata</taxon>
        <taxon>Craniata</taxon>
        <taxon>Vertebrata</taxon>
        <taxon>Euteleostomi</taxon>
        <taxon>Actinopterygii</taxon>
        <taxon>Neopterygii</taxon>
        <taxon>Teleostei</taxon>
        <taxon>Ostariophysi</taxon>
        <taxon>Cypriniformes</taxon>
        <taxon>Cyprinidae</taxon>
        <taxon>Cyprininae</taxon>
        <taxon>Sinocyclocheilus</taxon>
    </lineage>
</organism>
<reference evidence="6" key="2">
    <citation type="submission" date="2025-09" db="UniProtKB">
        <authorList>
            <consortium name="Ensembl"/>
        </authorList>
    </citation>
    <scope>IDENTIFICATION</scope>
</reference>
<dbReference type="GO" id="GO:0051287">
    <property type="term" value="F:NAD binding"/>
    <property type="evidence" value="ECO:0007669"/>
    <property type="project" value="InterPro"/>
</dbReference>
<dbReference type="InterPro" id="IPR036291">
    <property type="entry name" value="NAD(P)-bd_dom_sf"/>
</dbReference>
<reference evidence="6" key="1">
    <citation type="submission" date="2025-08" db="UniProtKB">
        <authorList>
            <consortium name="Ensembl"/>
        </authorList>
    </citation>
    <scope>IDENTIFICATION</scope>
</reference>
<name>A0A671M593_9TELE</name>
<evidence type="ECO:0000313" key="6">
    <source>
        <dbReference type="Ensembl" id="ENSSANP00000025733.1"/>
    </source>
</evidence>
<comment type="similarity">
    <text evidence="1 3">Belongs to the D-isomer specific 2-hydroxyacid dehydrogenase family.</text>
</comment>
<proteinExistence type="inferred from homology"/>
<keyword evidence="7" id="KW-1185">Reference proteome</keyword>
<dbReference type="PANTHER" id="PTHR10996:SF257">
    <property type="entry name" value="GLYOXYLATE REDUCTASE 1"/>
    <property type="match status" value="1"/>
</dbReference>
<feature type="domain" description="D-isomer specific 2-hydroxyacid dehydrogenase NAD-binding" evidence="5">
    <location>
        <begin position="98"/>
        <end position="244"/>
    </location>
</feature>
<dbReference type="AlphaFoldDB" id="A0A671M593"/>
<dbReference type="Proteomes" id="UP000472260">
    <property type="component" value="Unassembled WGS sequence"/>
</dbReference>
<dbReference type="InterPro" id="IPR050223">
    <property type="entry name" value="D-isomer_2-hydroxyacid_DH"/>
</dbReference>
<dbReference type="SUPFAM" id="SSF52283">
    <property type="entry name" value="Formate/glycerate dehydrogenase catalytic domain-like"/>
    <property type="match status" value="1"/>
</dbReference>
<dbReference type="GO" id="GO:0005829">
    <property type="term" value="C:cytosol"/>
    <property type="evidence" value="ECO:0007669"/>
    <property type="project" value="TreeGrafter"/>
</dbReference>
<feature type="domain" description="D-isomer specific 2-hydroxyacid dehydrogenase catalytic" evidence="4">
    <location>
        <begin position="44"/>
        <end position="275"/>
    </location>
</feature>
<protein>
    <submittedName>
        <fullName evidence="6">Zgc:136493</fullName>
    </submittedName>
</protein>
<dbReference type="SUPFAM" id="SSF51735">
    <property type="entry name" value="NAD(P)-binding Rossmann-fold domains"/>
    <property type="match status" value="1"/>
</dbReference>
<dbReference type="InterPro" id="IPR006140">
    <property type="entry name" value="D-isomer_DH_NAD-bd"/>
</dbReference>
<dbReference type="GO" id="GO:0016618">
    <property type="term" value="F:hydroxypyruvate reductase [NAD(P)H] activity"/>
    <property type="evidence" value="ECO:0007669"/>
    <property type="project" value="TreeGrafter"/>
</dbReference>
<keyword evidence="2 3" id="KW-0560">Oxidoreductase</keyword>
<evidence type="ECO:0000256" key="1">
    <source>
        <dbReference type="ARBA" id="ARBA00005854"/>
    </source>
</evidence>
<dbReference type="Gene3D" id="3.40.50.720">
    <property type="entry name" value="NAD(P)-binding Rossmann-like Domain"/>
    <property type="match status" value="2"/>
</dbReference>
<dbReference type="Ensembl" id="ENSSANT00000027406.1">
    <property type="protein sequence ID" value="ENSSANP00000025733.1"/>
    <property type="gene ID" value="ENSSANG00000013282.1"/>
</dbReference>